<feature type="transmembrane region" description="Helical" evidence="1">
    <location>
        <begin position="51"/>
        <end position="70"/>
    </location>
</feature>
<keyword evidence="1" id="KW-1133">Transmembrane helix</keyword>
<comment type="caution">
    <text evidence="2">The sequence shown here is derived from an EMBL/GenBank/DDBJ whole genome shotgun (WGS) entry which is preliminary data.</text>
</comment>
<evidence type="ECO:0000313" key="2">
    <source>
        <dbReference type="EMBL" id="MBL0394279.1"/>
    </source>
</evidence>
<dbReference type="Proteomes" id="UP000599109">
    <property type="component" value="Unassembled WGS sequence"/>
</dbReference>
<accession>A0A937CW90</accession>
<keyword evidence="1" id="KW-0472">Membrane</keyword>
<protein>
    <submittedName>
        <fullName evidence="2">Uncharacterized protein</fullName>
    </submittedName>
</protein>
<dbReference type="InterPro" id="IPR046548">
    <property type="entry name" value="DUF6804"/>
</dbReference>
<reference evidence="2 3" key="1">
    <citation type="journal article" date="2017" name="Int. J. Syst. Evol. Microbiol.">
        <title>Ramlibacter monticola sp. nov., isolated from forest soil.</title>
        <authorList>
            <person name="Chaudhary D.K."/>
            <person name="Kim J."/>
        </authorList>
    </citation>
    <scope>NUCLEOTIDE SEQUENCE [LARGE SCALE GENOMIC DNA]</scope>
    <source>
        <strain evidence="2 3">KACC 19175</strain>
    </source>
</reference>
<evidence type="ECO:0000313" key="3">
    <source>
        <dbReference type="Proteomes" id="UP000599109"/>
    </source>
</evidence>
<keyword evidence="1" id="KW-0812">Transmembrane</keyword>
<dbReference type="Pfam" id="PF20619">
    <property type="entry name" value="DUF6804"/>
    <property type="match status" value="1"/>
</dbReference>
<proteinExistence type="predicted"/>
<evidence type="ECO:0000256" key="1">
    <source>
        <dbReference type="SAM" id="Phobius"/>
    </source>
</evidence>
<feature type="transmembrane region" description="Helical" evidence="1">
    <location>
        <begin position="76"/>
        <end position="94"/>
    </location>
</feature>
<dbReference type="EMBL" id="JAEQNE010000007">
    <property type="protein sequence ID" value="MBL0394279.1"/>
    <property type="molecule type" value="Genomic_DNA"/>
</dbReference>
<dbReference type="AlphaFoldDB" id="A0A937CW90"/>
<organism evidence="2 3">
    <name type="scientific">Ramlibacter monticola</name>
    <dbReference type="NCBI Taxonomy" id="1926872"/>
    <lineage>
        <taxon>Bacteria</taxon>
        <taxon>Pseudomonadati</taxon>
        <taxon>Pseudomonadota</taxon>
        <taxon>Betaproteobacteria</taxon>
        <taxon>Burkholderiales</taxon>
        <taxon>Comamonadaceae</taxon>
        <taxon>Ramlibacter</taxon>
    </lineage>
</organism>
<keyword evidence="3" id="KW-1185">Reference proteome</keyword>
<name>A0A937CW90_9BURK</name>
<gene>
    <name evidence="2" type="ORF">JJ685_24280</name>
</gene>
<sequence>MPKPIVYLLALLLGVGALPLPYGYYIFLRLVAFLGFGISAYVAYTRKHGVLPWAYGVLAVIFNPFVKVFFPKSVWAAIDLAAALLILVTAKHITTGSSR</sequence>
<dbReference type="RefSeq" id="WP_201676935.1">
    <property type="nucleotide sequence ID" value="NZ_JAEQNE010000007.1"/>
</dbReference>